<feature type="compositionally biased region" description="Basic and acidic residues" evidence="1">
    <location>
        <begin position="31"/>
        <end position="41"/>
    </location>
</feature>
<evidence type="ECO:0000313" key="3">
    <source>
        <dbReference type="EMBL" id="TPX62974.1"/>
    </source>
</evidence>
<dbReference type="Pfam" id="PF06741">
    <property type="entry name" value="LsmAD"/>
    <property type="match status" value="1"/>
</dbReference>
<feature type="region of interest" description="Disordered" evidence="1">
    <location>
        <begin position="289"/>
        <end position="426"/>
    </location>
</feature>
<feature type="compositionally biased region" description="Basic and acidic residues" evidence="1">
    <location>
        <begin position="570"/>
        <end position="586"/>
    </location>
</feature>
<protein>
    <recommendedName>
        <fullName evidence="2">LsmAD domain-containing protein</fullName>
    </recommendedName>
</protein>
<feature type="region of interest" description="Disordered" evidence="1">
    <location>
        <begin position="474"/>
        <end position="602"/>
    </location>
</feature>
<dbReference type="GO" id="GO:0034063">
    <property type="term" value="P:stress granule assembly"/>
    <property type="evidence" value="ECO:0007669"/>
    <property type="project" value="TreeGrafter"/>
</dbReference>
<comment type="caution">
    <text evidence="3">The sequence shown here is derived from an EMBL/GenBank/DDBJ whole genome shotgun (WGS) entry which is preliminary data.</text>
</comment>
<feature type="region of interest" description="Disordered" evidence="1">
    <location>
        <begin position="825"/>
        <end position="853"/>
    </location>
</feature>
<dbReference type="SMART" id="SM01272">
    <property type="entry name" value="LsmAD"/>
    <property type="match status" value="1"/>
</dbReference>
<dbReference type="AlphaFoldDB" id="A0A507EGL2"/>
<keyword evidence="4" id="KW-1185">Reference proteome</keyword>
<dbReference type="Pfam" id="PF14438">
    <property type="entry name" value="SM-ATX"/>
    <property type="match status" value="1"/>
</dbReference>
<dbReference type="STRING" id="109895.A0A507EGL2"/>
<feature type="compositionally biased region" description="Low complexity" evidence="1">
    <location>
        <begin position="346"/>
        <end position="372"/>
    </location>
</feature>
<proteinExistence type="predicted"/>
<feature type="compositionally biased region" description="Basic and acidic residues" evidence="1">
    <location>
        <begin position="325"/>
        <end position="334"/>
    </location>
</feature>
<dbReference type="InterPro" id="IPR009604">
    <property type="entry name" value="LsmAD_domain"/>
</dbReference>
<accession>A0A507EGL2</accession>
<evidence type="ECO:0000256" key="1">
    <source>
        <dbReference type="SAM" id="MobiDB-lite"/>
    </source>
</evidence>
<dbReference type="PANTHER" id="PTHR12854">
    <property type="entry name" value="ATAXIN 2-RELATED"/>
    <property type="match status" value="1"/>
</dbReference>
<dbReference type="GO" id="GO:0003729">
    <property type="term" value="F:mRNA binding"/>
    <property type="evidence" value="ECO:0007669"/>
    <property type="project" value="TreeGrafter"/>
</dbReference>
<feature type="region of interest" description="Disordered" evidence="1">
    <location>
        <begin position="1"/>
        <end position="88"/>
    </location>
</feature>
<feature type="compositionally biased region" description="Low complexity" evidence="1">
    <location>
        <begin position="69"/>
        <end position="83"/>
    </location>
</feature>
<evidence type="ECO:0000313" key="4">
    <source>
        <dbReference type="Proteomes" id="UP000318582"/>
    </source>
</evidence>
<dbReference type="InterPro" id="IPR045117">
    <property type="entry name" value="ATXN2-like"/>
</dbReference>
<feature type="compositionally biased region" description="Low complexity" evidence="1">
    <location>
        <begin position="539"/>
        <end position="555"/>
    </location>
</feature>
<organism evidence="3 4">
    <name type="scientific">Powellomyces hirtus</name>
    <dbReference type="NCBI Taxonomy" id="109895"/>
    <lineage>
        <taxon>Eukaryota</taxon>
        <taxon>Fungi</taxon>
        <taxon>Fungi incertae sedis</taxon>
        <taxon>Chytridiomycota</taxon>
        <taxon>Chytridiomycota incertae sedis</taxon>
        <taxon>Chytridiomycetes</taxon>
        <taxon>Spizellomycetales</taxon>
        <taxon>Powellomycetaceae</taxon>
        <taxon>Powellomyces</taxon>
    </lineage>
</organism>
<sequence length="853" mass="92102">MNRKAAGPGGAANPGNVGRPRGGGHRKDQHGHRDLDSREMSHGGGSHQFQQGRGKPKWGSANVPVTHGPQSQDSQSPRDSVSSENGPEQAHARAVFILSNLIGNEVSVEVGHGTIYHGIYSASPIGKELGVLLKCATKLDAKGRPGAMVKHLLIMPKDVRRISCLNPEMAVTSKQAGEREVLADTAISGHSGAVRERTLQKWAPDASSEPALGLEDGGRDIGSWDQFATNEAMFGVTSDFDEHMYTTSVNKSDPNYKRREAEAIRLAREIERGPVNNVHVAEERNMEVAANDHIDEEDRYSSVIRQPGKYVPPGARKSSVSARGEAAKETKKADIASGQGKEQKKPGAAGPKEAASQKAPAPAQEPAQNVAPSKQATAAPPAGDQRQLPHKKQPALSAAAIMKLSQKTSAANGEAGISEHKLGDPAVHVAKAFKDFSRGEKEKLGKKRHEIQKQEKLNMVEDFKTFSKTFKLKTPMPEDLQEILHKPEKESPKIPEAKPEKVKTAKDVKDVKETKDAKDPKDVKDVKEAKDVKEVKGGASSAATAPVAPAKADATTSHKKSKTDSTAPARESEEATKSTEGSKETGDAAAKATDAAKAKPAKSTFKFNAAAAEFTPSFTPSNTAYAAQKSPPHPEKSPYSGNKRIGGKNQNFAGKQAYGKGFAKSNVSPKPYYNAPHYGGEEMYQQTMDQQQYYPYQMPPYGYRPMVGRPFVAGMPGMSMPPGATFMMPGQFAPGFVPHGQVYPPQFVPPPNGNMRMYQKGQNFTPEDNGAHYQSQPGVSSPMQAAFMRSPPQMYQPGPMMGGYPPEMMQHFQQPMMIPVPHGWAGEQMHPDNPAVIDNEEQQPPNVEPAVEE</sequence>
<feature type="domain" description="LsmAD" evidence="2">
    <location>
        <begin position="234"/>
        <end position="306"/>
    </location>
</feature>
<dbReference type="EMBL" id="QEAQ01000001">
    <property type="protein sequence ID" value="TPX62974.1"/>
    <property type="molecule type" value="Genomic_DNA"/>
</dbReference>
<dbReference type="GO" id="GO:0010494">
    <property type="term" value="C:cytoplasmic stress granule"/>
    <property type="evidence" value="ECO:0007669"/>
    <property type="project" value="TreeGrafter"/>
</dbReference>
<dbReference type="Proteomes" id="UP000318582">
    <property type="component" value="Unassembled WGS sequence"/>
</dbReference>
<dbReference type="PANTHER" id="PTHR12854:SF7">
    <property type="entry name" value="ATAXIN-2 HOMOLOG"/>
    <property type="match status" value="1"/>
</dbReference>
<name>A0A507EGL2_9FUNG</name>
<evidence type="ECO:0000259" key="2">
    <source>
        <dbReference type="SMART" id="SM01272"/>
    </source>
</evidence>
<feature type="compositionally biased region" description="Basic and acidic residues" evidence="1">
    <location>
        <begin position="482"/>
        <end position="536"/>
    </location>
</feature>
<gene>
    <name evidence="3" type="ORF">PhCBS80983_g00117</name>
</gene>
<reference evidence="3 4" key="1">
    <citation type="journal article" date="2019" name="Sci. Rep.">
        <title>Comparative genomics of chytrid fungi reveal insights into the obligate biotrophic and pathogenic lifestyle of Synchytrium endobioticum.</title>
        <authorList>
            <person name="van de Vossenberg B.T.L.H."/>
            <person name="Warris S."/>
            <person name="Nguyen H.D.T."/>
            <person name="van Gent-Pelzer M.P.E."/>
            <person name="Joly D.L."/>
            <person name="van de Geest H.C."/>
            <person name="Bonants P.J.M."/>
            <person name="Smith D.S."/>
            <person name="Levesque C.A."/>
            <person name="van der Lee T.A.J."/>
        </authorList>
    </citation>
    <scope>NUCLEOTIDE SEQUENCE [LARGE SCALE GENOMIC DNA]</scope>
    <source>
        <strain evidence="3 4">CBS 809.83</strain>
    </source>
</reference>
<feature type="region of interest" description="Disordered" evidence="1">
    <location>
        <begin position="618"/>
        <end position="654"/>
    </location>
</feature>
<dbReference type="InterPro" id="IPR025852">
    <property type="entry name" value="SM_dom_ATX"/>
</dbReference>